<comment type="caution">
    <text evidence="1">The sequence shown here is derived from an EMBL/GenBank/DDBJ whole genome shotgun (WGS) entry which is preliminary data.</text>
</comment>
<dbReference type="EMBL" id="JBHTAJ010000101">
    <property type="protein sequence ID" value="MFC7184421.1"/>
    <property type="molecule type" value="Genomic_DNA"/>
</dbReference>
<dbReference type="RefSeq" id="WP_345708177.1">
    <property type="nucleotide sequence ID" value="NZ_BAABKV010000001.1"/>
</dbReference>
<dbReference type="Proteomes" id="UP001596435">
    <property type="component" value="Unassembled WGS sequence"/>
</dbReference>
<evidence type="ECO:0000313" key="2">
    <source>
        <dbReference type="Proteomes" id="UP001596435"/>
    </source>
</evidence>
<sequence length="99" mass="10643">MRMLIQASIDTEISNKLIAEGGMAAAMDEVMALLKPEAAYFYPLHGRRGFTLVVDVTDEPSLVAVVEPLWLRMGADVEVVPCMNADDLRAGIARIPGAG</sequence>
<gene>
    <name evidence="1" type="ORF">ACFQMG_33205</name>
</gene>
<keyword evidence="2" id="KW-1185">Reference proteome</keyword>
<name>A0ABW2G8T6_9ACTN</name>
<protein>
    <recommendedName>
        <fullName evidence="3">Muconolactone isomerase domain-containing protein</fullName>
    </recommendedName>
</protein>
<organism evidence="1 2">
    <name type="scientific">Kitasatospora paranensis</name>
    <dbReference type="NCBI Taxonomy" id="258053"/>
    <lineage>
        <taxon>Bacteria</taxon>
        <taxon>Bacillati</taxon>
        <taxon>Actinomycetota</taxon>
        <taxon>Actinomycetes</taxon>
        <taxon>Kitasatosporales</taxon>
        <taxon>Streptomycetaceae</taxon>
        <taxon>Kitasatospora</taxon>
    </lineage>
</organism>
<evidence type="ECO:0000313" key="1">
    <source>
        <dbReference type="EMBL" id="MFC7184421.1"/>
    </source>
</evidence>
<reference evidence="2" key="1">
    <citation type="journal article" date="2019" name="Int. J. Syst. Evol. Microbiol.">
        <title>The Global Catalogue of Microorganisms (GCM) 10K type strain sequencing project: providing services to taxonomists for standard genome sequencing and annotation.</title>
        <authorList>
            <consortium name="The Broad Institute Genomics Platform"/>
            <consortium name="The Broad Institute Genome Sequencing Center for Infectious Disease"/>
            <person name="Wu L."/>
            <person name="Ma J."/>
        </authorList>
    </citation>
    <scope>NUCLEOTIDE SEQUENCE [LARGE SCALE GENOMIC DNA]</scope>
    <source>
        <strain evidence="2">CGMCC 1.12859</strain>
    </source>
</reference>
<evidence type="ECO:0008006" key="3">
    <source>
        <dbReference type="Google" id="ProtNLM"/>
    </source>
</evidence>
<proteinExistence type="predicted"/>
<accession>A0ABW2G8T6</accession>